<keyword evidence="2 5" id="KW-0689">Ribosomal protein</keyword>
<evidence type="ECO:0000256" key="1">
    <source>
        <dbReference type="ARBA" id="ARBA00008889"/>
    </source>
</evidence>
<evidence type="ECO:0000313" key="8">
    <source>
        <dbReference type="Proteomes" id="UP001216390"/>
    </source>
</evidence>
<evidence type="ECO:0000256" key="6">
    <source>
        <dbReference type="SAM" id="MobiDB-lite"/>
    </source>
</evidence>
<dbReference type="NCBIfam" id="NF000955">
    <property type="entry name" value="PRK00099.1-1"/>
    <property type="match status" value="1"/>
</dbReference>
<protein>
    <recommendedName>
        <fullName evidence="4 5">Large ribosomal subunit protein uL10</fullName>
    </recommendedName>
</protein>
<dbReference type="InterPro" id="IPR001790">
    <property type="entry name" value="Ribosomal_uL10"/>
</dbReference>
<accession>A0AAE9Y8Y7</accession>
<gene>
    <name evidence="5 7" type="primary">rplJ</name>
    <name evidence="7" type="ORF">PO878_19520</name>
</gene>
<dbReference type="GO" id="GO:0006412">
    <property type="term" value="P:translation"/>
    <property type="evidence" value="ECO:0007669"/>
    <property type="project" value="UniProtKB-UniRule"/>
</dbReference>
<dbReference type="PANTHER" id="PTHR11560">
    <property type="entry name" value="39S RIBOSOMAL PROTEIN L10, MITOCHONDRIAL"/>
    <property type="match status" value="1"/>
</dbReference>
<dbReference type="AlphaFoldDB" id="A0AAE9Y8Y7"/>
<dbReference type="InterPro" id="IPR022973">
    <property type="entry name" value="Ribosomal_uL10_bac"/>
</dbReference>
<keyword evidence="8" id="KW-1185">Reference proteome</keyword>
<evidence type="ECO:0000256" key="4">
    <source>
        <dbReference type="ARBA" id="ARBA00035202"/>
    </source>
</evidence>
<evidence type="ECO:0000256" key="2">
    <source>
        <dbReference type="ARBA" id="ARBA00022980"/>
    </source>
</evidence>
<dbReference type="EMBL" id="CP116942">
    <property type="protein sequence ID" value="WCO66688.1"/>
    <property type="molecule type" value="Genomic_DNA"/>
</dbReference>
<dbReference type="SUPFAM" id="SSF160369">
    <property type="entry name" value="Ribosomal protein L10-like"/>
    <property type="match status" value="1"/>
</dbReference>
<dbReference type="Pfam" id="PF00466">
    <property type="entry name" value="Ribosomal_L10"/>
    <property type="match status" value="1"/>
</dbReference>
<reference evidence="7" key="1">
    <citation type="submission" date="2023-01" db="EMBL/GenBank/DDBJ databases">
        <title>The diversity of Class Acidimicrobiia in South China Sea sediment environments and the proposal of Iamia marina sp. nov., a novel species of the genus Iamia.</title>
        <authorList>
            <person name="He Y."/>
            <person name="Tian X."/>
        </authorList>
    </citation>
    <scope>NUCLEOTIDE SEQUENCE</scope>
    <source>
        <strain evidence="7">DSM 19957</strain>
    </source>
</reference>
<evidence type="ECO:0000313" key="7">
    <source>
        <dbReference type="EMBL" id="WCO66688.1"/>
    </source>
</evidence>
<evidence type="ECO:0000256" key="5">
    <source>
        <dbReference type="HAMAP-Rule" id="MF_00362"/>
    </source>
</evidence>
<comment type="function">
    <text evidence="5">Forms part of the ribosomal stalk, playing a central role in the interaction of the ribosome with GTP-bound translation factors.</text>
</comment>
<dbReference type="RefSeq" id="WP_272736211.1">
    <property type="nucleotide sequence ID" value="NZ_CP116942.1"/>
</dbReference>
<keyword evidence="3 5" id="KW-0687">Ribonucleoprotein</keyword>
<dbReference type="CDD" id="cd05797">
    <property type="entry name" value="Ribosomal_L10"/>
    <property type="match status" value="1"/>
</dbReference>
<name>A0AAE9Y8Y7_9ACTN</name>
<dbReference type="KEGG" id="ima:PO878_19520"/>
<organism evidence="7 8">
    <name type="scientific">Iamia majanohamensis</name>
    <dbReference type="NCBI Taxonomy" id="467976"/>
    <lineage>
        <taxon>Bacteria</taxon>
        <taxon>Bacillati</taxon>
        <taxon>Actinomycetota</taxon>
        <taxon>Acidimicrobiia</taxon>
        <taxon>Acidimicrobiales</taxon>
        <taxon>Iamiaceae</taxon>
        <taxon>Iamia</taxon>
    </lineage>
</organism>
<feature type="region of interest" description="Disordered" evidence="6">
    <location>
        <begin position="173"/>
        <end position="216"/>
    </location>
</feature>
<dbReference type="InterPro" id="IPR047865">
    <property type="entry name" value="Ribosomal_uL10_bac_type"/>
</dbReference>
<proteinExistence type="inferred from homology"/>
<sequence>MENPRPEKVALVAEVGERLDAAEAVVLTEYRGIDVGGMADLRRALREAGGTYKIYKNTLVRLAAAERGIEIDDLLTGPTAIAFVDGDVAGVAKALRDFARTNPALVVKGGLLGGAVVGSAEVTRLADLPSREVLLSEIAGLFAAPMQQMAGLLDAVPRSFAYALNALIEAGGAPDAPAAPAEAAADTPPAEDSATDPTPADAGTETPADTAETEES</sequence>
<dbReference type="GO" id="GO:1990904">
    <property type="term" value="C:ribonucleoprotein complex"/>
    <property type="evidence" value="ECO:0007669"/>
    <property type="project" value="UniProtKB-KW"/>
</dbReference>
<dbReference type="HAMAP" id="MF_00362">
    <property type="entry name" value="Ribosomal_uL10"/>
    <property type="match status" value="1"/>
</dbReference>
<dbReference type="Gene3D" id="6.10.250.290">
    <property type="match status" value="1"/>
</dbReference>
<dbReference type="Proteomes" id="UP001216390">
    <property type="component" value="Chromosome"/>
</dbReference>
<dbReference type="Gene3D" id="3.30.70.1730">
    <property type="match status" value="1"/>
</dbReference>
<feature type="compositionally biased region" description="Low complexity" evidence="6">
    <location>
        <begin position="173"/>
        <end position="210"/>
    </location>
</feature>
<evidence type="ECO:0000256" key="3">
    <source>
        <dbReference type="ARBA" id="ARBA00023274"/>
    </source>
</evidence>
<keyword evidence="5" id="KW-0694">RNA-binding</keyword>
<comment type="similarity">
    <text evidence="1 5">Belongs to the universal ribosomal protein uL10 family.</text>
</comment>
<dbReference type="GO" id="GO:0070180">
    <property type="term" value="F:large ribosomal subunit rRNA binding"/>
    <property type="evidence" value="ECO:0007669"/>
    <property type="project" value="UniProtKB-UniRule"/>
</dbReference>
<comment type="subunit">
    <text evidence="5">Part of the ribosomal stalk of the 50S ribosomal subunit. The N-terminus interacts with L11 and the large rRNA to form the base of the stalk. The C-terminus forms an elongated spine to which L12 dimers bind in a sequential fashion forming a multimeric L10(L12)X complex.</text>
</comment>
<dbReference type="InterPro" id="IPR043141">
    <property type="entry name" value="Ribosomal_uL10-like_sf"/>
</dbReference>
<keyword evidence="5" id="KW-0699">rRNA-binding</keyword>
<dbReference type="GO" id="GO:0005840">
    <property type="term" value="C:ribosome"/>
    <property type="evidence" value="ECO:0007669"/>
    <property type="project" value="UniProtKB-KW"/>
</dbReference>